<feature type="modified residue" description="4-aspartylphosphate" evidence="8">
    <location>
        <position position="53"/>
    </location>
</feature>
<dbReference type="Gene3D" id="3.40.50.2300">
    <property type="match status" value="1"/>
</dbReference>
<dbReference type="AlphaFoldDB" id="A0AA37MZA8"/>
<evidence type="ECO:0000313" key="12">
    <source>
        <dbReference type="EMBL" id="GJN64528.1"/>
    </source>
</evidence>
<dbReference type="RefSeq" id="WP_238316725.1">
    <property type="nucleotide sequence ID" value="NZ_BQKV01000036.1"/>
</dbReference>
<accession>A0AA37MZA8</accession>
<keyword evidence="3" id="KW-0902">Two-component regulatory system</keyword>
<gene>
    <name evidence="12" type="primary">yrkP</name>
    <name evidence="12" type="ORF">JCM17207_11530</name>
</gene>
<evidence type="ECO:0000256" key="4">
    <source>
        <dbReference type="ARBA" id="ARBA00023015"/>
    </source>
</evidence>
<keyword evidence="4" id="KW-0805">Transcription regulation</keyword>
<dbReference type="Gene3D" id="1.10.10.10">
    <property type="entry name" value="Winged helix-like DNA-binding domain superfamily/Winged helix DNA-binding domain"/>
    <property type="match status" value="1"/>
</dbReference>
<reference evidence="12" key="1">
    <citation type="journal article" date="2022" name="Int. J. Syst. Evol. Microbiol.">
        <title>Genome-based, phenotypic and chemotaxonomic classification of Faecalibacterium strains: proposal of three novel species Faecalibacterium duncaniae sp. nov., Faecalibacterium hattorii sp. nov. and Faecalibacterium gallinarum sp. nov. .</title>
        <authorList>
            <person name="Sakamoto M."/>
            <person name="Sakurai N."/>
            <person name="Tanno H."/>
            <person name="Iino T."/>
            <person name="Ohkuma M."/>
            <person name="Endo A."/>
        </authorList>
    </citation>
    <scope>NUCLEOTIDE SEQUENCE</scope>
    <source>
        <strain evidence="12">JCM 17207</strain>
    </source>
</reference>
<feature type="domain" description="Response regulatory" evidence="10">
    <location>
        <begin position="5"/>
        <end position="117"/>
    </location>
</feature>
<dbReference type="CDD" id="cd00383">
    <property type="entry name" value="trans_reg_C"/>
    <property type="match status" value="1"/>
</dbReference>
<dbReference type="PANTHER" id="PTHR48111:SF2">
    <property type="entry name" value="RESPONSE REGULATOR SAER"/>
    <property type="match status" value="1"/>
</dbReference>
<dbReference type="Pfam" id="PF00072">
    <property type="entry name" value="Response_reg"/>
    <property type="match status" value="1"/>
</dbReference>
<name>A0AA37MZA8_9FIRM</name>
<dbReference type="GO" id="GO:0005829">
    <property type="term" value="C:cytosol"/>
    <property type="evidence" value="ECO:0007669"/>
    <property type="project" value="TreeGrafter"/>
</dbReference>
<evidence type="ECO:0000313" key="13">
    <source>
        <dbReference type="Proteomes" id="UP001055185"/>
    </source>
</evidence>
<keyword evidence="5 9" id="KW-0238">DNA-binding</keyword>
<evidence type="ECO:0000256" key="7">
    <source>
        <dbReference type="ARBA" id="ARBA00024867"/>
    </source>
</evidence>
<dbReference type="PROSITE" id="PS51755">
    <property type="entry name" value="OMPR_PHOB"/>
    <property type="match status" value="1"/>
</dbReference>
<evidence type="ECO:0000259" key="11">
    <source>
        <dbReference type="PROSITE" id="PS51755"/>
    </source>
</evidence>
<dbReference type="SUPFAM" id="SSF52172">
    <property type="entry name" value="CheY-like"/>
    <property type="match status" value="1"/>
</dbReference>
<evidence type="ECO:0000256" key="6">
    <source>
        <dbReference type="ARBA" id="ARBA00023163"/>
    </source>
</evidence>
<organism evidence="12 13">
    <name type="scientific">Faecalibacterium gallinarum</name>
    <dbReference type="NCBI Taxonomy" id="2903556"/>
    <lineage>
        <taxon>Bacteria</taxon>
        <taxon>Bacillati</taxon>
        <taxon>Bacillota</taxon>
        <taxon>Clostridia</taxon>
        <taxon>Eubacteriales</taxon>
        <taxon>Oscillospiraceae</taxon>
        <taxon>Faecalibacterium</taxon>
    </lineage>
</organism>
<dbReference type="CDD" id="cd17574">
    <property type="entry name" value="REC_OmpR"/>
    <property type="match status" value="1"/>
</dbReference>
<dbReference type="GO" id="GO:0032993">
    <property type="term" value="C:protein-DNA complex"/>
    <property type="evidence" value="ECO:0007669"/>
    <property type="project" value="TreeGrafter"/>
</dbReference>
<keyword evidence="2 8" id="KW-0597">Phosphoprotein</keyword>
<dbReference type="FunFam" id="3.40.50.2300:FF:000001">
    <property type="entry name" value="DNA-binding response regulator PhoB"/>
    <property type="match status" value="1"/>
</dbReference>
<protein>
    <recommendedName>
        <fullName evidence="1">Stage 0 sporulation protein A homolog</fullName>
    </recommendedName>
</protein>
<dbReference type="InterPro" id="IPR001867">
    <property type="entry name" value="OmpR/PhoB-type_DNA-bd"/>
</dbReference>
<dbReference type="GO" id="GO:0000156">
    <property type="term" value="F:phosphorelay response regulator activity"/>
    <property type="evidence" value="ECO:0007669"/>
    <property type="project" value="TreeGrafter"/>
</dbReference>
<dbReference type="InterPro" id="IPR039420">
    <property type="entry name" value="WalR-like"/>
</dbReference>
<evidence type="ECO:0000256" key="2">
    <source>
        <dbReference type="ARBA" id="ARBA00022553"/>
    </source>
</evidence>
<dbReference type="GO" id="GO:0006355">
    <property type="term" value="P:regulation of DNA-templated transcription"/>
    <property type="evidence" value="ECO:0007669"/>
    <property type="project" value="InterPro"/>
</dbReference>
<dbReference type="InterPro" id="IPR036388">
    <property type="entry name" value="WH-like_DNA-bd_sf"/>
</dbReference>
<feature type="DNA-binding region" description="OmpR/PhoB-type" evidence="9">
    <location>
        <begin position="131"/>
        <end position="230"/>
    </location>
</feature>
<keyword evidence="6" id="KW-0804">Transcription</keyword>
<feature type="domain" description="OmpR/PhoB-type" evidence="11">
    <location>
        <begin position="131"/>
        <end position="230"/>
    </location>
</feature>
<dbReference type="FunFam" id="1.10.10.10:FF:000018">
    <property type="entry name" value="DNA-binding response regulator ResD"/>
    <property type="match status" value="1"/>
</dbReference>
<dbReference type="PROSITE" id="PS50110">
    <property type="entry name" value="RESPONSE_REGULATORY"/>
    <property type="match status" value="1"/>
</dbReference>
<keyword evidence="13" id="KW-1185">Reference proteome</keyword>
<dbReference type="GO" id="GO:0000976">
    <property type="term" value="F:transcription cis-regulatory region binding"/>
    <property type="evidence" value="ECO:0007669"/>
    <property type="project" value="TreeGrafter"/>
</dbReference>
<evidence type="ECO:0000256" key="9">
    <source>
        <dbReference type="PROSITE-ProRule" id="PRU01091"/>
    </source>
</evidence>
<evidence type="ECO:0000256" key="8">
    <source>
        <dbReference type="PROSITE-ProRule" id="PRU00169"/>
    </source>
</evidence>
<dbReference type="SMART" id="SM00862">
    <property type="entry name" value="Trans_reg_C"/>
    <property type="match status" value="1"/>
</dbReference>
<evidence type="ECO:0000256" key="5">
    <source>
        <dbReference type="ARBA" id="ARBA00023125"/>
    </source>
</evidence>
<dbReference type="PANTHER" id="PTHR48111">
    <property type="entry name" value="REGULATOR OF RPOS"/>
    <property type="match status" value="1"/>
</dbReference>
<dbReference type="InterPro" id="IPR011006">
    <property type="entry name" value="CheY-like_superfamily"/>
</dbReference>
<sequence>MAQYKILVVDDNADIREVLQILLVSEGYQVVLAQSGEEALERMDDAVDLVILDIMMPGMSGIRVCEKIRQTSNVPILFLTAKSQDGDISLGLRVGADDYLVKPFSHAELTARVQSLLRRYRIYQGKQDPEDDWLTQGPFRINRQFNEVEKYGKPVDLTELEYRVLLLLASHPGRIFSAQNLYESIWNEPYLYTSNGTVMVHIRKLRVKLEDDPQNPKHIVTVWGKGYRFV</sequence>
<comment type="function">
    <text evidence="7">May play the central regulatory role in sporulation. It may be an element of the effector pathway responsible for the activation of sporulation genes in response to nutritional stress. Spo0A may act in concert with spo0H (a sigma factor) to control the expression of some genes that are critical to the sporulation process.</text>
</comment>
<dbReference type="InterPro" id="IPR001789">
    <property type="entry name" value="Sig_transdc_resp-reg_receiver"/>
</dbReference>
<evidence type="ECO:0000256" key="1">
    <source>
        <dbReference type="ARBA" id="ARBA00018672"/>
    </source>
</evidence>
<proteinExistence type="predicted"/>
<dbReference type="Proteomes" id="UP001055185">
    <property type="component" value="Unassembled WGS sequence"/>
</dbReference>
<dbReference type="EMBL" id="BQKV01000036">
    <property type="protein sequence ID" value="GJN64528.1"/>
    <property type="molecule type" value="Genomic_DNA"/>
</dbReference>
<evidence type="ECO:0000259" key="10">
    <source>
        <dbReference type="PROSITE" id="PS50110"/>
    </source>
</evidence>
<comment type="caution">
    <text evidence="12">The sequence shown here is derived from an EMBL/GenBank/DDBJ whole genome shotgun (WGS) entry which is preliminary data.</text>
</comment>
<dbReference type="Pfam" id="PF00486">
    <property type="entry name" value="Trans_reg_C"/>
    <property type="match status" value="1"/>
</dbReference>
<dbReference type="SMART" id="SM00448">
    <property type="entry name" value="REC"/>
    <property type="match status" value="1"/>
</dbReference>
<evidence type="ECO:0000256" key="3">
    <source>
        <dbReference type="ARBA" id="ARBA00023012"/>
    </source>
</evidence>